<comment type="caution">
    <text evidence="1">The sequence shown here is derived from an EMBL/GenBank/DDBJ whole genome shotgun (WGS) entry which is preliminary data.</text>
</comment>
<gene>
    <name evidence="1" type="ORF">FA95DRAFT_606711</name>
</gene>
<dbReference type="EMBL" id="MU276077">
    <property type="protein sequence ID" value="KAI0042228.1"/>
    <property type="molecule type" value="Genomic_DNA"/>
</dbReference>
<protein>
    <submittedName>
        <fullName evidence="1">Uncharacterized protein</fullName>
    </submittedName>
</protein>
<accession>A0ACB8RDS8</accession>
<evidence type="ECO:0000313" key="2">
    <source>
        <dbReference type="Proteomes" id="UP000814033"/>
    </source>
</evidence>
<organism evidence="1 2">
    <name type="scientific">Auriscalpium vulgare</name>
    <dbReference type="NCBI Taxonomy" id="40419"/>
    <lineage>
        <taxon>Eukaryota</taxon>
        <taxon>Fungi</taxon>
        <taxon>Dikarya</taxon>
        <taxon>Basidiomycota</taxon>
        <taxon>Agaricomycotina</taxon>
        <taxon>Agaricomycetes</taxon>
        <taxon>Russulales</taxon>
        <taxon>Auriscalpiaceae</taxon>
        <taxon>Auriscalpium</taxon>
    </lineage>
</organism>
<proteinExistence type="predicted"/>
<reference evidence="1" key="2">
    <citation type="journal article" date="2022" name="New Phytol.">
        <title>Evolutionary transition to the ectomycorrhizal habit in the genomes of a hyperdiverse lineage of mushroom-forming fungi.</title>
        <authorList>
            <person name="Looney B."/>
            <person name="Miyauchi S."/>
            <person name="Morin E."/>
            <person name="Drula E."/>
            <person name="Courty P.E."/>
            <person name="Kohler A."/>
            <person name="Kuo A."/>
            <person name="LaButti K."/>
            <person name="Pangilinan J."/>
            <person name="Lipzen A."/>
            <person name="Riley R."/>
            <person name="Andreopoulos W."/>
            <person name="He G."/>
            <person name="Johnson J."/>
            <person name="Nolan M."/>
            <person name="Tritt A."/>
            <person name="Barry K.W."/>
            <person name="Grigoriev I.V."/>
            <person name="Nagy L.G."/>
            <person name="Hibbett D."/>
            <person name="Henrissat B."/>
            <person name="Matheny P.B."/>
            <person name="Labbe J."/>
            <person name="Martin F.M."/>
        </authorList>
    </citation>
    <scope>NUCLEOTIDE SEQUENCE</scope>
    <source>
        <strain evidence="1">FP105234-sp</strain>
    </source>
</reference>
<name>A0ACB8RDS8_9AGAM</name>
<keyword evidence="2" id="KW-1185">Reference proteome</keyword>
<sequence length="160" mass="17377">MRGHVVHVLGHWATSYLLVVVKTGGSSRFSTQAHSAAAHLLLQDAPNDVHLRLYRFIQAMVCAQPLADREQSRSSHLRRLGPGSWTAKPASRPACEHGARAPKVLHPQYHTALAQSELVSSGSCAVSVMESCATLSCGWVESPMHPRNPAKSTCCWTVKC</sequence>
<dbReference type="Proteomes" id="UP000814033">
    <property type="component" value="Unassembled WGS sequence"/>
</dbReference>
<evidence type="ECO:0000313" key="1">
    <source>
        <dbReference type="EMBL" id="KAI0042228.1"/>
    </source>
</evidence>
<reference evidence="1" key="1">
    <citation type="submission" date="2021-02" db="EMBL/GenBank/DDBJ databases">
        <authorList>
            <consortium name="DOE Joint Genome Institute"/>
            <person name="Ahrendt S."/>
            <person name="Looney B.P."/>
            <person name="Miyauchi S."/>
            <person name="Morin E."/>
            <person name="Drula E."/>
            <person name="Courty P.E."/>
            <person name="Chicoki N."/>
            <person name="Fauchery L."/>
            <person name="Kohler A."/>
            <person name="Kuo A."/>
            <person name="Labutti K."/>
            <person name="Pangilinan J."/>
            <person name="Lipzen A."/>
            <person name="Riley R."/>
            <person name="Andreopoulos W."/>
            <person name="He G."/>
            <person name="Johnson J."/>
            <person name="Barry K.W."/>
            <person name="Grigoriev I.V."/>
            <person name="Nagy L."/>
            <person name="Hibbett D."/>
            <person name="Henrissat B."/>
            <person name="Matheny P.B."/>
            <person name="Labbe J."/>
            <person name="Martin F."/>
        </authorList>
    </citation>
    <scope>NUCLEOTIDE SEQUENCE</scope>
    <source>
        <strain evidence="1">FP105234-sp</strain>
    </source>
</reference>